<dbReference type="EMBL" id="CATNWA010016764">
    <property type="protein sequence ID" value="CAI9595221.1"/>
    <property type="molecule type" value="Genomic_DNA"/>
</dbReference>
<organism evidence="1 2">
    <name type="scientific">Staurois parvus</name>
    <dbReference type="NCBI Taxonomy" id="386267"/>
    <lineage>
        <taxon>Eukaryota</taxon>
        <taxon>Metazoa</taxon>
        <taxon>Chordata</taxon>
        <taxon>Craniata</taxon>
        <taxon>Vertebrata</taxon>
        <taxon>Euteleostomi</taxon>
        <taxon>Amphibia</taxon>
        <taxon>Batrachia</taxon>
        <taxon>Anura</taxon>
        <taxon>Neobatrachia</taxon>
        <taxon>Ranoidea</taxon>
        <taxon>Ranidae</taxon>
        <taxon>Staurois</taxon>
    </lineage>
</organism>
<evidence type="ECO:0000313" key="2">
    <source>
        <dbReference type="Proteomes" id="UP001162483"/>
    </source>
</evidence>
<evidence type="ECO:0000313" key="1">
    <source>
        <dbReference type="EMBL" id="CAI9595221.1"/>
    </source>
</evidence>
<accession>A0ABN9FG44</accession>
<name>A0ABN9FG44_9NEOB</name>
<comment type="caution">
    <text evidence="1">The sequence shown here is derived from an EMBL/GenBank/DDBJ whole genome shotgun (WGS) entry which is preliminary data.</text>
</comment>
<reference evidence="1" key="1">
    <citation type="submission" date="2023-05" db="EMBL/GenBank/DDBJ databases">
        <authorList>
            <person name="Stuckert A."/>
        </authorList>
    </citation>
    <scope>NUCLEOTIDE SEQUENCE</scope>
</reference>
<proteinExistence type="predicted"/>
<protein>
    <submittedName>
        <fullName evidence="1">Uncharacterized protein</fullName>
    </submittedName>
</protein>
<keyword evidence="2" id="KW-1185">Reference proteome</keyword>
<sequence>MFRMWQKLLLDVIPSDAQEDTPLGRSLSPASSVGKDFLITLVLSNIEEATRGKNLILASCAVNALHRLIN</sequence>
<dbReference type="Proteomes" id="UP001162483">
    <property type="component" value="Unassembled WGS sequence"/>
</dbReference>
<gene>
    <name evidence="1" type="ORF">SPARVUS_LOCUS11850436</name>
</gene>